<dbReference type="Proteomes" id="UP001201812">
    <property type="component" value="Unassembled WGS sequence"/>
</dbReference>
<sequence length="134" mass="15502">MNTLTLGLVSFALLALGFAAPQFLGSSLASESLVELTNSVFESTDFFPASVQFDSVSKLAGRYLRRYHRQFDSRRTNPFRFAKCHRCRRSQRRKSLFGRQRNNGRCGWSERFRGSGCRERNSFDRRCQLDNPSF</sequence>
<protein>
    <submittedName>
        <fullName evidence="2">Uncharacterized protein</fullName>
    </submittedName>
</protein>
<dbReference type="AlphaFoldDB" id="A0AAD4MFS8"/>
<keyword evidence="3" id="KW-1185">Reference proteome</keyword>
<evidence type="ECO:0000256" key="1">
    <source>
        <dbReference type="SAM" id="SignalP"/>
    </source>
</evidence>
<dbReference type="EMBL" id="JAKKPZ010000691">
    <property type="protein sequence ID" value="KAI1692971.1"/>
    <property type="molecule type" value="Genomic_DNA"/>
</dbReference>
<evidence type="ECO:0000313" key="2">
    <source>
        <dbReference type="EMBL" id="KAI1692971.1"/>
    </source>
</evidence>
<evidence type="ECO:0000313" key="3">
    <source>
        <dbReference type="Proteomes" id="UP001201812"/>
    </source>
</evidence>
<reference evidence="2" key="1">
    <citation type="submission" date="2022-01" db="EMBL/GenBank/DDBJ databases">
        <title>Genome Sequence Resource for Two Populations of Ditylenchus destructor, the Migratory Endoparasitic Phytonematode.</title>
        <authorList>
            <person name="Zhang H."/>
            <person name="Lin R."/>
            <person name="Xie B."/>
        </authorList>
    </citation>
    <scope>NUCLEOTIDE SEQUENCE</scope>
    <source>
        <strain evidence="2">BazhouSP</strain>
    </source>
</reference>
<accession>A0AAD4MFS8</accession>
<keyword evidence="1" id="KW-0732">Signal</keyword>
<feature type="chain" id="PRO_5041903176" evidence="1">
    <location>
        <begin position="20"/>
        <end position="134"/>
    </location>
</feature>
<feature type="signal peptide" evidence="1">
    <location>
        <begin position="1"/>
        <end position="19"/>
    </location>
</feature>
<organism evidence="2 3">
    <name type="scientific">Ditylenchus destructor</name>
    <dbReference type="NCBI Taxonomy" id="166010"/>
    <lineage>
        <taxon>Eukaryota</taxon>
        <taxon>Metazoa</taxon>
        <taxon>Ecdysozoa</taxon>
        <taxon>Nematoda</taxon>
        <taxon>Chromadorea</taxon>
        <taxon>Rhabditida</taxon>
        <taxon>Tylenchina</taxon>
        <taxon>Tylenchomorpha</taxon>
        <taxon>Sphaerularioidea</taxon>
        <taxon>Anguinidae</taxon>
        <taxon>Anguininae</taxon>
        <taxon>Ditylenchus</taxon>
    </lineage>
</organism>
<comment type="caution">
    <text evidence="2">The sequence shown here is derived from an EMBL/GenBank/DDBJ whole genome shotgun (WGS) entry which is preliminary data.</text>
</comment>
<gene>
    <name evidence="2" type="ORF">DdX_20920</name>
</gene>
<proteinExistence type="predicted"/>
<name>A0AAD4MFS8_9BILA</name>